<dbReference type="Proteomes" id="UP001551011">
    <property type="component" value="Unassembled WGS sequence"/>
</dbReference>
<evidence type="ECO:0000256" key="1">
    <source>
        <dbReference type="SAM" id="MobiDB-lite"/>
    </source>
</evidence>
<proteinExistence type="predicted"/>
<feature type="region of interest" description="Disordered" evidence="1">
    <location>
        <begin position="67"/>
        <end position="88"/>
    </location>
</feature>
<dbReference type="EMBL" id="JBFAEG010000009">
    <property type="protein sequence ID" value="MEU5708065.1"/>
    <property type="molecule type" value="Genomic_DNA"/>
</dbReference>
<sequence>MLGGAPRDAADALDRAGRHPGEPVGGGPRARKKTFPVPAALGSPTARRLPALLARDGHAEEAAALIEAAGGVRRPGPRPVPTRPPRGS</sequence>
<keyword evidence="3" id="KW-1185">Reference proteome</keyword>
<accession>A0ABV3A800</accession>
<organism evidence="2 3">
    <name type="scientific">Streptomyces flaveolus</name>
    <dbReference type="NCBI Taxonomy" id="67297"/>
    <lineage>
        <taxon>Bacteria</taxon>
        <taxon>Bacillati</taxon>
        <taxon>Actinomycetota</taxon>
        <taxon>Actinomycetes</taxon>
        <taxon>Kitasatosporales</taxon>
        <taxon>Streptomycetaceae</taxon>
        <taxon>Streptomyces</taxon>
    </lineage>
</organism>
<feature type="region of interest" description="Disordered" evidence="1">
    <location>
        <begin position="1"/>
        <end position="44"/>
    </location>
</feature>
<protein>
    <submittedName>
        <fullName evidence="2">Uncharacterized protein</fullName>
    </submittedName>
</protein>
<feature type="compositionally biased region" description="Basic and acidic residues" evidence="1">
    <location>
        <begin position="8"/>
        <end position="21"/>
    </location>
</feature>
<evidence type="ECO:0000313" key="3">
    <source>
        <dbReference type="Proteomes" id="UP001551011"/>
    </source>
</evidence>
<dbReference type="RefSeq" id="WP_359256439.1">
    <property type="nucleotide sequence ID" value="NZ_JBFAEG010000009.1"/>
</dbReference>
<comment type="caution">
    <text evidence="2">The sequence shown here is derived from an EMBL/GenBank/DDBJ whole genome shotgun (WGS) entry which is preliminary data.</text>
</comment>
<feature type="compositionally biased region" description="Pro residues" evidence="1">
    <location>
        <begin position="77"/>
        <end position="88"/>
    </location>
</feature>
<gene>
    <name evidence="2" type="ORF">AB0H04_14495</name>
</gene>
<name>A0ABV3A800_9ACTN</name>
<reference evidence="2 3" key="1">
    <citation type="submission" date="2024-06" db="EMBL/GenBank/DDBJ databases">
        <title>The Natural Products Discovery Center: Release of the First 8490 Sequenced Strains for Exploring Actinobacteria Biosynthetic Diversity.</title>
        <authorList>
            <person name="Kalkreuter E."/>
            <person name="Kautsar S.A."/>
            <person name="Yang D."/>
            <person name="Bader C.D."/>
            <person name="Teijaro C.N."/>
            <person name="Fluegel L."/>
            <person name="Davis C.M."/>
            <person name="Simpson J.R."/>
            <person name="Lauterbach L."/>
            <person name="Steele A.D."/>
            <person name="Gui C."/>
            <person name="Meng S."/>
            <person name="Li G."/>
            <person name="Viehrig K."/>
            <person name="Ye F."/>
            <person name="Su P."/>
            <person name="Kiefer A.F."/>
            <person name="Nichols A."/>
            <person name="Cepeda A.J."/>
            <person name="Yan W."/>
            <person name="Fan B."/>
            <person name="Jiang Y."/>
            <person name="Adhikari A."/>
            <person name="Zheng C.-J."/>
            <person name="Schuster L."/>
            <person name="Cowan T.M."/>
            <person name="Smanski M.J."/>
            <person name="Chevrette M.G."/>
            <person name="De Carvalho L.P.S."/>
            <person name="Shen B."/>
        </authorList>
    </citation>
    <scope>NUCLEOTIDE SEQUENCE [LARGE SCALE GENOMIC DNA]</scope>
    <source>
        <strain evidence="2 3">NPDC020594</strain>
    </source>
</reference>
<evidence type="ECO:0000313" key="2">
    <source>
        <dbReference type="EMBL" id="MEU5708065.1"/>
    </source>
</evidence>